<sequence>MTLHRFLGTARGLLRNAVGIPLTLYRVLRPGKKEAERAQRNAETLIAACRAYQARHGQLPDTLEQLVPEFLPQLPPARFSGPHFGFTYDVSGPADARRHVLGWTDRIPFGRPYFVFEEERWGYLD</sequence>
<dbReference type="AlphaFoldDB" id="A0AAE6KWF9"/>
<protein>
    <submittedName>
        <fullName evidence="1">Uncharacterized protein</fullName>
    </submittedName>
</protein>
<name>A0AAE6KWF9_MYXXA</name>
<evidence type="ECO:0000313" key="2">
    <source>
        <dbReference type="Proteomes" id="UP000320179"/>
    </source>
</evidence>
<gene>
    <name evidence="1" type="ORF">BHS09_27390</name>
</gene>
<evidence type="ECO:0000313" key="1">
    <source>
        <dbReference type="EMBL" id="QDE72624.1"/>
    </source>
</evidence>
<proteinExistence type="predicted"/>
<reference evidence="1 2" key="1">
    <citation type="journal article" date="2019" name="Science">
        <title>Social genes are selection hotspots in kin groups of a soil microbe.</title>
        <authorList>
            <person name="Wielgoss S."/>
            <person name="Wolfensberger R."/>
            <person name="Sun L."/>
            <person name="Fiegna F."/>
            <person name="Velicer G.J."/>
        </authorList>
    </citation>
    <scope>NUCLEOTIDE SEQUENCE [LARGE SCALE GENOMIC DNA]</scope>
    <source>
        <strain evidence="1 2">MC3.5.9c15</strain>
    </source>
</reference>
<dbReference type="Proteomes" id="UP000320179">
    <property type="component" value="Chromosome"/>
</dbReference>
<dbReference type="EMBL" id="CP017174">
    <property type="protein sequence ID" value="QDE72624.1"/>
    <property type="molecule type" value="Genomic_DNA"/>
</dbReference>
<accession>A0AAE6KWF9</accession>
<organism evidence="1 2">
    <name type="scientific">Myxococcus xanthus</name>
    <dbReference type="NCBI Taxonomy" id="34"/>
    <lineage>
        <taxon>Bacteria</taxon>
        <taxon>Pseudomonadati</taxon>
        <taxon>Myxococcota</taxon>
        <taxon>Myxococcia</taxon>
        <taxon>Myxococcales</taxon>
        <taxon>Cystobacterineae</taxon>
        <taxon>Myxococcaceae</taxon>
        <taxon>Myxococcus</taxon>
    </lineage>
</organism>